<dbReference type="EMBL" id="LAQT01000012">
    <property type="protein sequence ID" value="KPC51910.1"/>
    <property type="molecule type" value="Genomic_DNA"/>
</dbReference>
<protein>
    <submittedName>
        <fullName evidence="4">Carboxylesterase NlhH</fullName>
        <ecNumber evidence="4">3.1.1.1</ecNumber>
    </submittedName>
</protein>
<dbReference type="InterPro" id="IPR013094">
    <property type="entry name" value="AB_hydrolase_3"/>
</dbReference>
<dbReference type="Pfam" id="PF07859">
    <property type="entry name" value="Abhydrolase_3"/>
    <property type="match status" value="1"/>
</dbReference>
<dbReference type="SUPFAM" id="SSF53474">
    <property type="entry name" value="alpha/beta-Hydrolases"/>
    <property type="match status" value="1"/>
</dbReference>
<evidence type="ECO:0000313" key="5">
    <source>
        <dbReference type="Proteomes" id="UP000037939"/>
    </source>
</evidence>
<dbReference type="STRING" id="857265.WG78_15045"/>
<dbReference type="SUPFAM" id="SSF69047">
    <property type="entry name" value="Hypothetical protein YjbJ"/>
    <property type="match status" value="1"/>
</dbReference>
<comment type="similarity">
    <text evidence="1">Belongs to the 'GDXG' lipolytic enzyme family.</text>
</comment>
<dbReference type="Gene3D" id="3.40.50.1820">
    <property type="entry name" value="alpha/beta hydrolase"/>
    <property type="match status" value="1"/>
</dbReference>
<dbReference type="InterPro" id="IPR050300">
    <property type="entry name" value="GDXG_lipolytic_enzyme"/>
</dbReference>
<accession>A0A0N0GMN1</accession>
<dbReference type="PANTHER" id="PTHR48081:SF8">
    <property type="entry name" value="ALPHA_BETA HYDROLASE FOLD-3 DOMAIN-CONTAINING PROTEIN-RELATED"/>
    <property type="match status" value="1"/>
</dbReference>
<evidence type="ECO:0000256" key="2">
    <source>
        <dbReference type="ARBA" id="ARBA00022801"/>
    </source>
</evidence>
<keyword evidence="5" id="KW-1185">Reference proteome</keyword>
<dbReference type="InterPro" id="IPR029058">
    <property type="entry name" value="AB_hydrolase_fold"/>
</dbReference>
<dbReference type="FunFam" id="3.40.50.1820:FF:000089">
    <property type="entry name" value="Alpha/beta hydrolase"/>
    <property type="match status" value="1"/>
</dbReference>
<sequence length="379" mass="40772">MNQQEFQGRLEQARGKVKEWTGAITGNEERELAGKLEADAGRTTALNQAAIGVPDAQMQAVLDQLVKLGAKPVETLSVAAARSNPTPADAVVALLQARGQQALPQPVAKIENRTIDGATGPLQARIYWPQNAAAAELQPVIVYFHGGGWVIADLDVYDATPRALANGAQAIVISVHYRQAPEHRFPAAHDDAYAAWQWALHNAATLNGDPARIAIAGESAGGNLAASVTIRARDNNLQVPVHQLLVYPVTDYSFDTPSQHENKGAKPLDTAMLPWFYDKYLARPEDGSSPLFSVLRATDLRGLSPATIITAEIDPLRSDGEAYAQRLTTAGVPVRYHEFKGVTHEFFGMGAVLDKANDAVELASSELRQAFQHGQAPLV</sequence>
<dbReference type="AlphaFoldDB" id="A0A0N0GMN1"/>
<gene>
    <name evidence="4" type="primary">nlhH_2</name>
    <name evidence="4" type="ORF">WG78_15045</name>
</gene>
<dbReference type="Gene3D" id="1.10.1470.10">
    <property type="entry name" value="YjbJ"/>
    <property type="match status" value="1"/>
</dbReference>
<dbReference type="RefSeq" id="WP_201782456.1">
    <property type="nucleotide sequence ID" value="NZ_LAQT01000012.1"/>
</dbReference>
<dbReference type="Proteomes" id="UP000037939">
    <property type="component" value="Unassembled WGS sequence"/>
</dbReference>
<feature type="domain" description="Alpha/beta hydrolase fold-3" evidence="3">
    <location>
        <begin position="141"/>
        <end position="347"/>
    </location>
</feature>
<evidence type="ECO:0000313" key="4">
    <source>
        <dbReference type="EMBL" id="KPC51910.1"/>
    </source>
</evidence>
<dbReference type="InterPro" id="IPR036629">
    <property type="entry name" value="YjbJ_sf"/>
</dbReference>
<dbReference type="GO" id="GO:0106435">
    <property type="term" value="F:carboxylesterase activity"/>
    <property type="evidence" value="ECO:0007669"/>
    <property type="project" value="UniProtKB-EC"/>
</dbReference>
<organism evidence="4 5">
    <name type="scientific">Amantichitinum ursilacus</name>
    <dbReference type="NCBI Taxonomy" id="857265"/>
    <lineage>
        <taxon>Bacteria</taxon>
        <taxon>Pseudomonadati</taxon>
        <taxon>Pseudomonadota</taxon>
        <taxon>Betaproteobacteria</taxon>
        <taxon>Neisseriales</taxon>
        <taxon>Chitinibacteraceae</taxon>
        <taxon>Amantichitinum</taxon>
    </lineage>
</organism>
<name>A0A0N0GMN1_9NEIS</name>
<reference evidence="4 5" key="1">
    <citation type="submission" date="2015-07" db="EMBL/GenBank/DDBJ databases">
        <title>Draft genome sequence of the Amantichitinum ursilacus IGB-41, a new chitin-degrading bacterium.</title>
        <authorList>
            <person name="Kirstahler P."/>
            <person name="Guenther M."/>
            <person name="Grumaz C."/>
            <person name="Rupp S."/>
            <person name="Zibek S."/>
            <person name="Sohn K."/>
        </authorList>
    </citation>
    <scope>NUCLEOTIDE SEQUENCE [LARGE SCALE GENOMIC DNA]</scope>
    <source>
        <strain evidence="4 5">IGB-41</strain>
    </source>
</reference>
<dbReference type="PATRIC" id="fig|857265.3.peg.3096"/>
<dbReference type="EC" id="3.1.1.1" evidence="4"/>
<comment type="caution">
    <text evidence="4">The sequence shown here is derived from an EMBL/GenBank/DDBJ whole genome shotgun (WGS) entry which is preliminary data.</text>
</comment>
<dbReference type="PANTHER" id="PTHR48081">
    <property type="entry name" value="AB HYDROLASE SUPERFAMILY PROTEIN C4A8.06C"/>
    <property type="match status" value="1"/>
</dbReference>
<proteinExistence type="inferred from homology"/>
<evidence type="ECO:0000259" key="3">
    <source>
        <dbReference type="Pfam" id="PF07859"/>
    </source>
</evidence>
<evidence type="ECO:0000256" key="1">
    <source>
        <dbReference type="ARBA" id="ARBA00010515"/>
    </source>
</evidence>
<keyword evidence="2 4" id="KW-0378">Hydrolase</keyword>